<proteinExistence type="predicted"/>
<name>A0A2P2R4P6_RHIMU</name>
<evidence type="ECO:0000313" key="1">
    <source>
        <dbReference type="EMBL" id="MBX74180.1"/>
    </source>
</evidence>
<organism evidence="1">
    <name type="scientific">Rhizophora mucronata</name>
    <name type="common">Asiatic mangrove</name>
    <dbReference type="NCBI Taxonomy" id="61149"/>
    <lineage>
        <taxon>Eukaryota</taxon>
        <taxon>Viridiplantae</taxon>
        <taxon>Streptophyta</taxon>
        <taxon>Embryophyta</taxon>
        <taxon>Tracheophyta</taxon>
        <taxon>Spermatophyta</taxon>
        <taxon>Magnoliopsida</taxon>
        <taxon>eudicotyledons</taxon>
        <taxon>Gunneridae</taxon>
        <taxon>Pentapetalae</taxon>
        <taxon>rosids</taxon>
        <taxon>fabids</taxon>
        <taxon>Malpighiales</taxon>
        <taxon>Rhizophoraceae</taxon>
        <taxon>Rhizophora</taxon>
    </lineage>
</organism>
<dbReference type="AlphaFoldDB" id="A0A2P2R4P6"/>
<reference evidence="1" key="1">
    <citation type="submission" date="2018-02" db="EMBL/GenBank/DDBJ databases">
        <title>Rhizophora mucronata_Transcriptome.</title>
        <authorList>
            <person name="Meera S.P."/>
            <person name="Sreeshan A."/>
            <person name="Augustine A."/>
        </authorList>
    </citation>
    <scope>NUCLEOTIDE SEQUENCE</scope>
    <source>
        <tissue evidence="1">Leaf</tissue>
    </source>
</reference>
<sequence length="31" mass="3861">MPTMPQMKCRPYYREELALYYQALIRLQKQP</sequence>
<accession>A0A2P2R4P6</accession>
<protein>
    <submittedName>
        <fullName evidence="1">Uncharacterized protein</fullName>
    </submittedName>
</protein>
<dbReference type="EMBL" id="GGEC01093696">
    <property type="protein sequence ID" value="MBX74180.1"/>
    <property type="molecule type" value="Transcribed_RNA"/>
</dbReference>